<protein>
    <recommendedName>
        <fullName evidence="6">Major facilitator superfamily (MFS) profile domain-containing protein</fullName>
    </recommendedName>
</protein>
<dbReference type="Proteomes" id="UP000053617">
    <property type="component" value="Unassembled WGS sequence"/>
</dbReference>
<dbReference type="InterPro" id="IPR011701">
    <property type="entry name" value="MFS"/>
</dbReference>
<dbReference type="InterPro" id="IPR036259">
    <property type="entry name" value="MFS_trans_sf"/>
</dbReference>
<dbReference type="RefSeq" id="XP_013266701.1">
    <property type="nucleotide sequence ID" value="XM_013411247.1"/>
</dbReference>
<dbReference type="VEuPathDB" id="FungiDB:Z518_11303"/>
<reference evidence="7 8" key="1">
    <citation type="submission" date="2015-01" db="EMBL/GenBank/DDBJ databases">
        <title>The Genome Sequence of Rhinocladiella mackenzie CBS 650.93.</title>
        <authorList>
            <consortium name="The Broad Institute Genomics Platform"/>
            <person name="Cuomo C."/>
            <person name="de Hoog S."/>
            <person name="Gorbushina A."/>
            <person name="Stielow B."/>
            <person name="Teixiera M."/>
            <person name="Abouelleil A."/>
            <person name="Chapman S.B."/>
            <person name="Priest M."/>
            <person name="Young S.K."/>
            <person name="Wortman J."/>
            <person name="Nusbaum C."/>
            <person name="Birren B."/>
        </authorList>
    </citation>
    <scope>NUCLEOTIDE SEQUENCE [LARGE SCALE GENOMIC DNA]</scope>
    <source>
        <strain evidence="7 8">CBS 650.93</strain>
    </source>
</reference>
<proteinExistence type="predicted"/>
<feature type="domain" description="Major facilitator superfamily (MFS) profile" evidence="6">
    <location>
        <begin position="42"/>
        <end position="515"/>
    </location>
</feature>
<evidence type="ECO:0000256" key="3">
    <source>
        <dbReference type="ARBA" id="ARBA00022989"/>
    </source>
</evidence>
<dbReference type="AlphaFoldDB" id="A0A0D2IS67"/>
<dbReference type="PANTHER" id="PTHR23502">
    <property type="entry name" value="MAJOR FACILITATOR SUPERFAMILY"/>
    <property type="match status" value="1"/>
</dbReference>
<dbReference type="PANTHER" id="PTHR23502:SF34">
    <property type="entry name" value="PROTEIN HOL1"/>
    <property type="match status" value="1"/>
</dbReference>
<feature type="transmembrane region" description="Helical" evidence="5">
    <location>
        <begin position="460"/>
        <end position="477"/>
    </location>
</feature>
<feature type="transmembrane region" description="Helical" evidence="5">
    <location>
        <begin position="50"/>
        <end position="73"/>
    </location>
</feature>
<evidence type="ECO:0000256" key="5">
    <source>
        <dbReference type="SAM" id="Phobius"/>
    </source>
</evidence>
<accession>A0A0D2IS67</accession>
<feature type="transmembrane region" description="Helical" evidence="5">
    <location>
        <begin position="308"/>
        <end position="330"/>
    </location>
</feature>
<feature type="transmembrane region" description="Helical" evidence="5">
    <location>
        <begin position="125"/>
        <end position="143"/>
    </location>
</feature>
<evidence type="ECO:0000259" key="6">
    <source>
        <dbReference type="PROSITE" id="PS50850"/>
    </source>
</evidence>
<dbReference type="InterPro" id="IPR020846">
    <property type="entry name" value="MFS_dom"/>
</dbReference>
<feature type="transmembrane region" description="Helical" evidence="5">
    <location>
        <begin position="395"/>
        <end position="414"/>
    </location>
</feature>
<dbReference type="GeneID" id="25299374"/>
<dbReference type="EMBL" id="KN847486">
    <property type="protein sequence ID" value="KIW99564.1"/>
    <property type="molecule type" value="Genomic_DNA"/>
</dbReference>
<feature type="transmembrane region" description="Helical" evidence="5">
    <location>
        <begin position="93"/>
        <end position="113"/>
    </location>
</feature>
<dbReference type="PROSITE" id="PS50850">
    <property type="entry name" value="MFS"/>
    <property type="match status" value="1"/>
</dbReference>
<feature type="transmembrane region" description="Helical" evidence="5">
    <location>
        <begin position="185"/>
        <end position="202"/>
    </location>
</feature>
<evidence type="ECO:0000256" key="4">
    <source>
        <dbReference type="ARBA" id="ARBA00023136"/>
    </source>
</evidence>
<evidence type="ECO:0000313" key="7">
    <source>
        <dbReference type="EMBL" id="KIW99564.1"/>
    </source>
</evidence>
<feature type="transmembrane region" description="Helical" evidence="5">
    <location>
        <begin position="155"/>
        <end position="178"/>
    </location>
</feature>
<keyword evidence="3 5" id="KW-1133">Transmembrane helix</keyword>
<evidence type="ECO:0000256" key="1">
    <source>
        <dbReference type="ARBA" id="ARBA00004141"/>
    </source>
</evidence>
<organism evidence="7 8">
    <name type="scientific">Rhinocladiella mackenziei CBS 650.93</name>
    <dbReference type="NCBI Taxonomy" id="1442369"/>
    <lineage>
        <taxon>Eukaryota</taxon>
        <taxon>Fungi</taxon>
        <taxon>Dikarya</taxon>
        <taxon>Ascomycota</taxon>
        <taxon>Pezizomycotina</taxon>
        <taxon>Eurotiomycetes</taxon>
        <taxon>Chaetothyriomycetidae</taxon>
        <taxon>Chaetothyriales</taxon>
        <taxon>Herpotrichiellaceae</taxon>
        <taxon>Rhinocladiella</taxon>
    </lineage>
</organism>
<keyword evidence="2 5" id="KW-0812">Transmembrane</keyword>
<name>A0A0D2IS67_9EURO</name>
<dbReference type="SUPFAM" id="SSF103473">
    <property type="entry name" value="MFS general substrate transporter"/>
    <property type="match status" value="1"/>
</dbReference>
<feature type="transmembrane region" description="Helical" evidence="5">
    <location>
        <begin position="420"/>
        <end position="448"/>
    </location>
</feature>
<comment type="subcellular location">
    <subcellularLocation>
        <location evidence="1">Membrane</location>
        <topology evidence="1">Multi-pass membrane protein</topology>
    </subcellularLocation>
</comment>
<dbReference type="Pfam" id="PF07690">
    <property type="entry name" value="MFS_1"/>
    <property type="match status" value="1"/>
</dbReference>
<feature type="transmembrane region" description="Helical" evidence="5">
    <location>
        <begin position="489"/>
        <end position="510"/>
    </location>
</feature>
<dbReference type="GO" id="GO:0022857">
    <property type="term" value="F:transmembrane transporter activity"/>
    <property type="evidence" value="ECO:0007669"/>
    <property type="project" value="InterPro"/>
</dbReference>
<feature type="transmembrane region" description="Helical" evidence="5">
    <location>
        <begin position="350"/>
        <end position="374"/>
    </location>
</feature>
<dbReference type="OrthoDB" id="268400at2759"/>
<dbReference type="Gene3D" id="1.20.1250.20">
    <property type="entry name" value="MFS general substrate transporter like domains"/>
    <property type="match status" value="1"/>
</dbReference>
<evidence type="ECO:0000313" key="8">
    <source>
        <dbReference type="Proteomes" id="UP000053617"/>
    </source>
</evidence>
<sequence length="538" mass="58498">MEIEVKLESPPTKTLGTLRLQATGTNEIIRIPRPTDDPNDPLNWNQAYKYYMAGISSMAIFLCTFVSAGPAIAIVDQAVTFFGPPGPDLLHNIARTAYFFTTTALTMGLSNIFWVPMAIKYGRRVVYLACFALFIATIAWAGAAKSYGSALAARILMGFAAGPPEVLGPLTISDIFFLHERGAMVVIYTCMLNLGAGLGTVVDGLITKDLSWRVIYWVAGSLVGFVWLLMLFTFPETTYLRSAGAFDEAPSTVAKEPSELSVVAIEHASETGERPAAGRKLTYLQSLRLVPAEPYTQESFITLGIRPIVLLILPAVLWATLVMSVCIGFFVAVSSNLATAYSVTYNMQTWQAGLCCVSIIVGALLAVFFGGKLSDLVANSLTARNSGLREPEMRLPAMALSVITGPLSLVLYGVGIEQRLHWICPTIGVGMLTFTIVQAANIALVYMIDCYRPIAGEVTVAMYAFKSAFGFLLSFYTNSWIEKSGYGNAFGAMAGITGAVLLGVVPFYFFGKRLRRLTWNWGIIRALAHWDSDREVGE</sequence>
<gene>
    <name evidence="7" type="ORF">Z518_11303</name>
</gene>
<keyword evidence="8" id="KW-1185">Reference proteome</keyword>
<keyword evidence="4 5" id="KW-0472">Membrane</keyword>
<dbReference type="HOGENOM" id="CLU_008455_13_6_1"/>
<feature type="transmembrane region" description="Helical" evidence="5">
    <location>
        <begin position="214"/>
        <end position="234"/>
    </location>
</feature>
<dbReference type="GO" id="GO:0005886">
    <property type="term" value="C:plasma membrane"/>
    <property type="evidence" value="ECO:0007669"/>
    <property type="project" value="TreeGrafter"/>
</dbReference>
<evidence type="ECO:0000256" key="2">
    <source>
        <dbReference type="ARBA" id="ARBA00022692"/>
    </source>
</evidence>